<dbReference type="CDD" id="cd19180">
    <property type="entry name" value="SET_SpSET10-like"/>
    <property type="match status" value="1"/>
</dbReference>
<dbReference type="Proteomes" id="UP001172684">
    <property type="component" value="Unassembled WGS sequence"/>
</dbReference>
<proteinExistence type="predicted"/>
<dbReference type="PANTHER" id="PTHR13271:SF147">
    <property type="entry name" value="PROTEIN-LYSINE N-METHYLTRANSFERASE EFM1-RELATED"/>
    <property type="match status" value="1"/>
</dbReference>
<comment type="caution">
    <text evidence="1">The sequence shown here is derived from an EMBL/GenBank/DDBJ whole genome shotgun (WGS) entry which is preliminary data.</text>
</comment>
<dbReference type="SUPFAM" id="SSF82199">
    <property type="entry name" value="SET domain"/>
    <property type="match status" value="1"/>
</dbReference>
<dbReference type="EMBL" id="JAPDRL010000018">
    <property type="protein sequence ID" value="KAJ9666671.1"/>
    <property type="molecule type" value="Genomic_DNA"/>
</dbReference>
<name>A0ABQ9NY98_9PEZI</name>
<dbReference type="InterPro" id="IPR046341">
    <property type="entry name" value="SET_dom_sf"/>
</dbReference>
<protein>
    <recommendedName>
        <fullName evidence="3">SET domain-containing protein</fullName>
    </recommendedName>
</protein>
<dbReference type="InterPro" id="IPR050600">
    <property type="entry name" value="SETD3_SETD6_MTase"/>
</dbReference>
<evidence type="ECO:0000313" key="1">
    <source>
        <dbReference type="EMBL" id="KAJ9666671.1"/>
    </source>
</evidence>
<dbReference type="InterPro" id="IPR044432">
    <property type="entry name" value="Set10/Efm1_SET"/>
</dbReference>
<evidence type="ECO:0008006" key="3">
    <source>
        <dbReference type="Google" id="ProtNLM"/>
    </source>
</evidence>
<sequence>MSATQTSQLLEWFRSNGGYLNDSVEVAEDSESGLHLRVCHPIDGAEVSICRCPFPLSLSYLNVRPAATHHGDFPDIPFIDGVAAKLAEYAPIHVVSYFTLIEQRLMGIDSFWAPYISCLPKESNLNTPLFFSDEDQQWLLGTNLLPAAQARHTQWKSEWEAARDALREQNVEGRDYTLDLYLWAATVFTSRSFTSNAALPEYGEVFPLLYPVLDIANHKLGAKAVWDFKEGSFDLRIAEPISTGDQVFNNYGPKGNEELLMGYGFCIPENPCDEVAIRLSKPPPPVHTVLRSLYPSHFLSADWTTSESTFYLRGHSHYSGGYEHAILGAGGIPFPMLMVFILIVAHTRGQPLETAACSPTARQVIGAIRHLLVPLRIKLDTVARSSKNLAEPKNIRQRYASMYRNGQLVILTDVVNQLESKLESFRQADHSLSLGLCTASATPSRPGGPLVSSNLTPEQEHAATPPVVALHDRNHYPGVKESLARGIILDLEGAFAILDCCEDNRLSECFKLGIESGLGACVVTELRQNDVEDVVWMLWLCAAHIIAQTSTSTSSPIARMVSKLVQEYPIDGAFMVNQDAVQYIEDIRTAASANKECAKLWSSELWTTDVSAWAARVVELEAWLWEGSWVMFFDDPRADSE</sequence>
<dbReference type="PANTHER" id="PTHR13271">
    <property type="entry name" value="UNCHARACTERIZED PUTATIVE METHYLTRANSFERASE"/>
    <property type="match status" value="1"/>
</dbReference>
<accession>A0ABQ9NY98</accession>
<organism evidence="1 2">
    <name type="scientific">Coniosporium apollinis</name>
    <dbReference type="NCBI Taxonomy" id="61459"/>
    <lineage>
        <taxon>Eukaryota</taxon>
        <taxon>Fungi</taxon>
        <taxon>Dikarya</taxon>
        <taxon>Ascomycota</taxon>
        <taxon>Pezizomycotina</taxon>
        <taxon>Dothideomycetes</taxon>
        <taxon>Dothideomycetes incertae sedis</taxon>
        <taxon>Coniosporium</taxon>
    </lineage>
</organism>
<gene>
    <name evidence="1" type="ORF">H2201_003330</name>
</gene>
<keyword evidence="2" id="KW-1185">Reference proteome</keyword>
<reference evidence="1" key="1">
    <citation type="submission" date="2022-10" db="EMBL/GenBank/DDBJ databases">
        <title>Culturing micro-colonial fungi from biological soil crusts in the Mojave desert and describing Neophaeococcomyces mojavensis, and introducing the new genera and species Taxawa tesnikishii.</title>
        <authorList>
            <person name="Kurbessoian T."/>
            <person name="Stajich J.E."/>
        </authorList>
    </citation>
    <scope>NUCLEOTIDE SEQUENCE</scope>
    <source>
        <strain evidence="1">TK_1</strain>
    </source>
</reference>
<evidence type="ECO:0000313" key="2">
    <source>
        <dbReference type="Proteomes" id="UP001172684"/>
    </source>
</evidence>
<dbReference type="Gene3D" id="3.90.1410.10">
    <property type="entry name" value="set domain protein methyltransferase, domain 1"/>
    <property type="match status" value="1"/>
</dbReference>